<evidence type="ECO:0000313" key="1">
    <source>
        <dbReference type="EMBL" id="KAJ8644526.1"/>
    </source>
</evidence>
<comment type="caution">
    <text evidence="1">The sequence shown here is derived from an EMBL/GenBank/DDBJ whole genome shotgun (WGS) entry which is preliminary data.</text>
</comment>
<dbReference type="EMBL" id="CM056810">
    <property type="protein sequence ID" value="KAJ8644526.1"/>
    <property type="molecule type" value="Genomic_DNA"/>
</dbReference>
<evidence type="ECO:0000313" key="2">
    <source>
        <dbReference type="Proteomes" id="UP001234297"/>
    </source>
</evidence>
<protein>
    <submittedName>
        <fullName evidence="1">Uncharacterized protein</fullName>
    </submittedName>
</protein>
<accession>A0ACC2MGP5</accession>
<gene>
    <name evidence="1" type="ORF">MRB53_006274</name>
</gene>
<name>A0ACC2MGP5_PERAE</name>
<proteinExistence type="predicted"/>
<reference evidence="1 2" key="1">
    <citation type="journal article" date="2022" name="Hortic Res">
        <title>A haplotype resolved chromosomal level avocado genome allows analysis of novel avocado genes.</title>
        <authorList>
            <person name="Nath O."/>
            <person name="Fletcher S.J."/>
            <person name="Hayward A."/>
            <person name="Shaw L.M."/>
            <person name="Masouleh A.K."/>
            <person name="Furtado A."/>
            <person name="Henry R.J."/>
            <person name="Mitter N."/>
        </authorList>
    </citation>
    <scope>NUCLEOTIDE SEQUENCE [LARGE SCALE GENOMIC DNA]</scope>
    <source>
        <strain evidence="2">cv. Hass</strain>
    </source>
</reference>
<dbReference type="Proteomes" id="UP001234297">
    <property type="component" value="Chromosome 2"/>
</dbReference>
<organism evidence="1 2">
    <name type="scientific">Persea americana</name>
    <name type="common">Avocado</name>
    <dbReference type="NCBI Taxonomy" id="3435"/>
    <lineage>
        <taxon>Eukaryota</taxon>
        <taxon>Viridiplantae</taxon>
        <taxon>Streptophyta</taxon>
        <taxon>Embryophyta</taxon>
        <taxon>Tracheophyta</taxon>
        <taxon>Spermatophyta</taxon>
        <taxon>Magnoliopsida</taxon>
        <taxon>Magnoliidae</taxon>
        <taxon>Laurales</taxon>
        <taxon>Lauraceae</taxon>
        <taxon>Persea</taxon>
    </lineage>
</organism>
<keyword evidence="2" id="KW-1185">Reference proteome</keyword>
<sequence>MEVCNAITPVAGPHAGDGVPSIPSLLGPALDVVEPLLLAKKGALESNYATICDRVAVVTPQLESASRDLDQKWSSLTKVVESERGLVAQLECLRSRRVTLKKEIVDLDVLVKDQQCSLKLDSSRMKGLEQSLSLVDADLHKLSSDPAFLNEVRASYTSFVEFEARGCIEDVLLSL</sequence>